<keyword evidence="3" id="KW-1185">Reference proteome</keyword>
<evidence type="ECO:0000313" key="3">
    <source>
        <dbReference type="Proteomes" id="UP001230685"/>
    </source>
</evidence>
<dbReference type="RefSeq" id="WP_305174544.1">
    <property type="nucleotide sequence ID" value="NZ_JAUUDS010000015.1"/>
</dbReference>
<reference evidence="2 3" key="1">
    <citation type="submission" date="2023-07" db="EMBL/GenBank/DDBJ databases">
        <authorList>
            <person name="Kim M.K."/>
        </authorList>
    </citation>
    <scope>NUCLEOTIDE SEQUENCE [LARGE SCALE GENOMIC DNA]</scope>
    <source>
        <strain evidence="2 3">KR1UV-12</strain>
    </source>
</reference>
<protein>
    <recommendedName>
        <fullName evidence="1">Carrier domain-containing protein</fullName>
    </recommendedName>
</protein>
<dbReference type="PROSITE" id="PS50075">
    <property type="entry name" value="CARRIER"/>
    <property type="match status" value="1"/>
</dbReference>
<accession>A0ABT9EPC5</accession>
<organism evidence="2 3">
    <name type="scientific">Sphingomonas aurea</name>
    <dbReference type="NCBI Taxonomy" id="3063994"/>
    <lineage>
        <taxon>Bacteria</taxon>
        <taxon>Pseudomonadati</taxon>
        <taxon>Pseudomonadota</taxon>
        <taxon>Alphaproteobacteria</taxon>
        <taxon>Sphingomonadales</taxon>
        <taxon>Sphingomonadaceae</taxon>
        <taxon>Sphingomonas</taxon>
    </lineage>
</organism>
<dbReference type="InterPro" id="IPR009081">
    <property type="entry name" value="PP-bd_ACP"/>
</dbReference>
<dbReference type="Gene3D" id="1.10.1200.10">
    <property type="entry name" value="ACP-like"/>
    <property type="match status" value="1"/>
</dbReference>
<evidence type="ECO:0000259" key="1">
    <source>
        <dbReference type="PROSITE" id="PS50075"/>
    </source>
</evidence>
<gene>
    <name evidence="2" type="ORF">Q5H91_16430</name>
</gene>
<comment type="caution">
    <text evidence="2">The sequence shown here is derived from an EMBL/GenBank/DDBJ whole genome shotgun (WGS) entry which is preliminary data.</text>
</comment>
<dbReference type="EMBL" id="JAUUDS010000015">
    <property type="protein sequence ID" value="MDP1028809.1"/>
    <property type="molecule type" value="Genomic_DNA"/>
</dbReference>
<dbReference type="Proteomes" id="UP001230685">
    <property type="component" value="Unassembled WGS sequence"/>
</dbReference>
<dbReference type="InterPro" id="IPR036736">
    <property type="entry name" value="ACP-like_sf"/>
</dbReference>
<feature type="domain" description="Carrier" evidence="1">
    <location>
        <begin position="4"/>
        <end position="93"/>
    </location>
</feature>
<name>A0ABT9EPC5_9SPHN</name>
<sequence>MTKDDALQIVLRALERLNEELDEPVDVGPRTPLFGADAVIDSLSLVSVIVDVEAEASEALGKPVSLTDDRAINQPTSPFTDPETLAGYITSLAA</sequence>
<proteinExistence type="predicted"/>
<evidence type="ECO:0000313" key="2">
    <source>
        <dbReference type="EMBL" id="MDP1028809.1"/>
    </source>
</evidence>